<evidence type="ECO:0000313" key="6">
    <source>
        <dbReference type="Proteomes" id="UP000327157"/>
    </source>
</evidence>
<keyword evidence="3 4" id="KW-0326">Glycosidase</keyword>
<sequence>MNYEIVVQLIINLLDQISYKYSSHSQFLPQWVGEAGAHSLILRHYHSDALVSTDLAALGYKYVNLDDCWAKRNRDKRGNLRAKSSKFPSGIKALADYVHARGLKLGVYSIKTMPGSLGHEEQDARTFAEWGVDYLKYDNCYHDGSKPKIRYPRMSSALRKAGSPILGQEDPAKWAGRITSNADQNNIWGRNAGPGKWNDPDMLEVGNERMSFEEYRKETLQILRNKEVIDVNQDPVGVQAGKLRSKDGLEAGHYSLAPMTMTWRKVGFSPHTSVVVRDIYMTNRNVIWLQHSFVSRNMQTRLTANVALHGCNW</sequence>
<dbReference type="PROSITE" id="PS00512">
    <property type="entry name" value="ALPHA_GALACTOSIDASE"/>
    <property type="match status" value="1"/>
</dbReference>
<reference evidence="5 6" key="1">
    <citation type="submission" date="2019-09" db="EMBL/GenBank/DDBJ databases">
        <authorList>
            <person name="Ou C."/>
        </authorList>
    </citation>
    <scope>NUCLEOTIDE SEQUENCE [LARGE SCALE GENOMIC DNA]</scope>
    <source>
        <strain evidence="5">S2</strain>
        <tissue evidence="5">Leaf</tissue>
    </source>
</reference>
<comment type="similarity">
    <text evidence="1 4">Belongs to the glycosyl hydrolase 27 family.</text>
</comment>
<dbReference type="SUPFAM" id="SSF51445">
    <property type="entry name" value="(Trans)glycosidases"/>
    <property type="match status" value="1"/>
</dbReference>
<organism evidence="5 6">
    <name type="scientific">Pyrus ussuriensis x Pyrus communis</name>
    <dbReference type="NCBI Taxonomy" id="2448454"/>
    <lineage>
        <taxon>Eukaryota</taxon>
        <taxon>Viridiplantae</taxon>
        <taxon>Streptophyta</taxon>
        <taxon>Embryophyta</taxon>
        <taxon>Tracheophyta</taxon>
        <taxon>Spermatophyta</taxon>
        <taxon>Magnoliopsida</taxon>
        <taxon>eudicotyledons</taxon>
        <taxon>Gunneridae</taxon>
        <taxon>Pentapetalae</taxon>
        <taxon>rosids</taxon>
        <taxon>fabids</taxon>
        <taxon>Rosales</taxon>
        <taxon>Rosaceae</taxon>
        <taxon>Amygdaloideae</taxon>
        <taxon>Maleae</taxon>
        <taxon>Pyrus</taxon>
    </lineage>
</organism>
<proteinExistence type="inferred from homology"/>
<dbReference type="CDD" id="cd14792">
    <property type="entry name" value="GH27"/>
    <property type="match status" value="1"/>
</dbReference>
<dbReference type="OrthoDB" id="5795902at2759"/>
<dbReference type="Gene3D" id="3.20.20.70">
    <property type="entry name" value="Aldolase class I"/>
    <property type="match status" value="2"/>
</dbReference>
<dbReference type="PRINTS" id="PR00740">
    <property type="entry name" value="GLHYDRLASE27"/>
</dbReference>
<dbReference type="Pfam" id="PF16499">
    <property type="entry name" value="Melibiase_2"/>
    <property type="match status" value="1"/>
</dbReference>
<keyword evidence="2 4" id="KW-0378">Hydrolase</keyword>
<dbReference type="EC" id="3.2.1.22" evidence="4"/>
<dbReference type="EMBL" id="SMOL01000695">
    <property type="protein sequence ID" value="KAB2601159.1"/>
    <property type="molecule type" value="Genomic_DNA"/>
</dbReference>
<reference evidence="6" key="2">
    <citation type="submission" date="2019-10" db="EMBL/GenBank/DDBJ databases">
        <title>A de novo genome assembly of a pear dwarfing rootstock.</title>
        <authorList>
            <person name="Wang F."/>
            <person name="Wang J."/>
            <person name="Li S."/>
            <person name="Zhang Y."/>
            <person name="Fang M."/>
            <person name="Ma L."/>
            <person name="Zhao Y."/>
            <person name="Jiang S."/>
        </authorList>
    </citation>
    <scope>NUCLEOTIDE SEQUENCE [LARGE SCALE GENOMIC DNA]</scope>
</reference>
<evidence type="ECO:0000256" key="2">
    <source>
        <dbReference type="ARBA" id="ARBA00022801"/>
    </source>
</evidence>
<name>A0A5N5FDH0_9ROSA</name>
<evidence type="ECO:0000256" key="3">
    <source>
        <dbReference type="ARBA" id="ARBA00023295"/>
    </source>
</evidence>
<evidence type="ECO:0000256" key="4">
    <source>
        <dbReference type="RuleBase" id="RU361168"/>
    </source>
</evidence>
<comment type="caution">
    <text evidence="5">The sequence shown here is derived from an EMBL/GenBank/DDBJ whole genome shotgun (WGS) entry which is preliminary data.</text>
</comment>
<gene>
    <name evidence="5" type="ORF">D8674_002164</name>
</gene>
<dbReference type="PANTHER" id="PTHR11452">
    <property type="entry name" value="ALPHA-GALACTOSIDASE/ALPHA-N-ACETYLGALACTOSAMINIDASE"/>
    <property type="match status" value="1"/>
</dbReference>
<comment type="catalytic activity">
    <reaction evidence="4">
        <text>Hydrolysis of terminal, non-reducing alpha-D-galactose residues in alpha-D-galactosides, including galactose oligosaccharides, galactomannans and galactolipids.</text>
        <dbReference type="EC" id="3.2.1.22"/>
    </reaction>
</comment>
<protein>
    <recommendedName>
        <fullName evidence="4">Alpha-galactosidase</fullName>
        <ecNumber evidence="4">3.2.1.22</ecNumber>
    </recommendedName>
    <alternativeName>
        <fullName evidence="4">Melibiase</fullName>
    </alternativeName>
</protein>
<reference evidence="5 6" key="3">
    <citation type="submission" date="2019-11" db="EMBL/GenBank/DDBJ databases">
        <title>A de novo genome assembly of a pear dwarfing rootstock.</title>
        <authorList>
            <person name="Wang F."/>
            <person name="Wang J."/>
            <person name="Li S."/>
            <person name="Zhang Y."/>
            <person name="Fang M."/>
            <person name="Ma L."/>
            <person name="Zhao Y."/>
            <person name="Jiang S."/>
        </authorList>
    </citation>
    <scope>NUCLEOTIDE SEQUENCE [LARGE SCALE GENOMIC DNA]</scope>
    <source>
        <strain evidence="5">S2</strain>
        <tissue evidence="5">Leaf</tissue>
    </source>
</reference>
<dbReference type="Proteomes" id="UP000327157">
    <property type="component" value="Chromosome 10"/>
</dbReference>
<dbReference type="AlphaFoldDB" id="A0A5N5FDH0"/>
<evidence type="ECO:0000313" key="5">
    <source>
        <dbReference type="EMBL" id="KAB2601159.1"/>
    </source>
</evidence>
<dbReference type="GO" id="GO:0004557">
    <property type="term" value="F:alpha-galactosidase activity"/>
    <property type="evidence" value="ECO:0007669"/>
    <property type="project" value="UniProtKB-EC"/>
</dbReference>
<dbReference type="GO" id="GO:0009505">
    <property type="term" value="C:plant-type cell wall"/>
    <property type="evidence" value="ECO:0007669"/>
    <property type="project" value="TreeGrafter"/>
</dbReference>
<evidence type="ECO:0000256" key="1">
    <source>
        <dbReference type="ARBA" id="ARBA00009743"/>
    </source>
</evidence>
<dbReference type="GO" id="GO:0005975">
    <property type="term" value="P:carbohydrate metabolic process"/>
    <property type="evidence" value="ECO:0007669"/>
    <property type="project" value="InterPro"/>
</dbReference>
<dbReference type="InterPro" id="IPR013785">
    <property type="entry name" value="Aldolase_TIM"/>
</dbReference>
<dbReference type="InterPro" id="IPR017853">
    <property type="entry name" value="GH"/>
</dbReference>
<dbReference type="PANTHER" id="PTHR11452:SF36">
    <property type="entry name" value="ALPHA-GALACTOSIDASE"/>
    <property type="match status" value="1"/>
</dbReference>
<keyword evidence="4" id="KW-1015">Disulfide bond</keyword>
<accession>A0A5N5FDH0</accession>
<dbReference type="InterPro" id="IPR002241">
    <property type="entry name" value="Glyco_hydro_27"/>
</dbReference>
<keyword evidence="6" id="KW-1185">Reference proteome</keyword>
<dbReference type="InterPro" id="IPR000111">
    <property type="entry name" value="Glyco_hydro_27/36_CS"/>
</dbReference>